<feature type="transmembrane region" description="Helical" evidence="6">
    <location>
        <begin position="40"/>
        <end position="59"/>
    </location>
</feature>
<dbReference type="PANTHER" id="PTHR43124:SF3">
    <property type="entry name" value="CHLORAMPHENICOL EFFLUX PUMP RV0191"/>
    <property type="match status" value="1"/>
</dbReference>
<evidence type="ECO:0000256" key="4">
    <source>
        <dbReference type="ARBA" id="ARBA00022989"/>
    </source>
</evidence>
<dbReference type="PANTHER" id="PTHR43124">
    <property type="entry name" value="PURINE EFFLUX PUMP PBUE"/>
    <property type="match status" value="1"/>
</dbReference>
<dbReference type="AlphaFoldDB" id="A0A0M2R8Y9"/>
<dbReference type="STRING" id="1549748.WH95_13095"/>
<protein>
    <recommendedName>
        <fullName evidence="7">Major facilitator superfamily (MFS) profile domain-containing protein</fullName>
    </recommendedName>
</protein>
<dbReference type="PROSITE" id="PS50850">
    <property type="entry name" value="MFS"/>
    <property type="match status" value="1"/>
</dbReference>
<feature type="transmembrane region" description="Helical" evidence="6">
    <location>
        <begin position="71"/>
        <end position="89"/>
    </location>
</feature>
<feature type="transmembrane region" description="Helical" evidence="6">
    <location>
        <begin position="277"/>
        <end position="296"/>
    </location>
</feature>
<dbReference type="OrthoDB" id="272777at2"/>
<feature type="transmembrane region" description="Helical" evidence="6">
    <location>
        <begin position="343"/>
        <end position="363"/>
    </location>
</feature>
<keyword evidence="9" id="KW-1185">Reference proteome</keyword>
<sequence length="403" mass="44005">MIVRIFLPFAIGYFLSFLLRVVNAVIAPDLISELDLSAADLGLLTSTFFIAFALTQLPLGVLLDRYGPRKVESIFLVLAAVGAFLFSWAESFPLLILARALIGFGVSACMMAAFKAYVSWVPKERLALINGCHLAAGGLGAIAGTAPVEFLADFMGWRGVFIVLAVMALIISALIYIVIPRRGEVPASESVAKQIKDYGLVFKSPFFWRIMPFTVMSQAAFFSLQALWSGPWLRDVAGFERDIVAWGLTLIAIAVFTGFLVGGIVTDWVRRHKVSPITIGFYGMLLCMIPQALLLFEMNSFFLVSIVWMAFGLLGTAGYLIYPGFSQFFPSHLAGRVNTALNSFVFVVAFIGQWAVGAVIELWPAQASGGYAGEGYQAGIIMLLVAQALGVVWYYLFPMFKGK</sequence>
<dbReference type="InterPro" id="IPR036259">
    <property type="entry name" value="MFS_trans_sf"/>
</dbReference>
<feature type="transmembrane region" description="Helical" evidence="6">
    <location>
        <begin position="302"/>
        <end position="322"/>
    </location>
</feature>
<comment type="caution">
    <text evidence="8">The sequence shown here is derived from an EMBL/GenBank/DDBJ whole genome shotgun (WGS) entry which is preliminary data.</text>
</comment>
<dbReference type="GO" id="GO:0022857">
    <property type="term" value="F:transmembrane transporter activity"/>
    <property type="evidence" value="ECO:0007669"/>
    <property type="project" value="InterPro"/>
</dbReference>
<keyword evidence="4 6" id="KW-1133">Transmembrane helix</keyword>
<proteinExistence type="predicted"/>
<organism evidence="8 9">
    <name type="scientific">Kiloniella litopenaei</name>
    <dbReference type="NCBI Taxonomy" id="1549748"/>
    <lineage>
        <taxon>Bacteria</taxon>
        <taxon>Pseudomonadati</taxon>
        <taxon>Pseudomonadota</taxon>
        <taxon>Alphaproteobacteria</taxon>
        <taxon>Rhodospirillales</taxon>
        <taxon>Kiloniellaceae</taxon>
        <taxon>Kiloniella</taxon>
    </lineage>
</organism>
<name>A0A0M2R8Y9_9PROT</name>
<dbReference type="GO" id="GO:0005886">
    <property type="term" value="C:plasma membrane"/>
    <property type="evidence" value="ECO:0007669"/>
    <property type="project" value="UniProtKB-SubCell"/>
</dbReference>
<evidence type="ECO:0000313" key="8">
    <source>
        <dbReference type="EMBL" id="KKJ76415.1"/>
    </source>
</evidence>
<keyword evidence="5 6" id="KW-0472">Membrane</keyword>
<dbReference type="Pfam" id="PF07690">
    <property type="entry name" value="MFS_1"/>
    <property type="match status" value="1"/>
</dbReference>
<feature type="transmembrane region" description="Helical" evidence="6">
    <location>
        <begin position="126"/>
        <end position="148"/>
    </location>
</feature>
<feature type="domain" description="Major facilitator superfamily (MFS) profile" evidence="7">
    <location>
        <begin position="5"/>
        <end position="401"/>
    </location>
</feature>
<dbReference type="InterPro" id="IPR011701">
    <property type="entry name" value="MFS"/>
</dbReference>
<dbReference type="Proteomes" id="UP000034491">
    <property type="component" value="Unassembled WGS sequence"/>
</dbReference>
<dbReference type="RefSeq" id="WP_046507994.1">
    <property type="nucleotide sequence ID" value="NZ_LANI01000019.1"/>
</dbReference>
<evidence type="ECO:0000256" key="6">
    <source>
        <dbReference type="SAM" id="Phobius"/>
    </source>
</evidence>
<evidence type="ECO:0000256" key="2">
    <source>
        <dbReference type="ARBA" id="ARBA00022475"/>
    </source>
</evidence>
<gene>
    <name evidence="8" type="ORF">WH95_13095</name>
</gene>
<evidence type="ECO:0000256" key="5">
    <source>
        <dbReference type="ARBA" id="ARBA00023136"/>
    </source>
</evidence>
<evidence type="ECO:0000259" key="7">
    <source>
        <dbReference type="PROSITE" id="PS50850"/>
    </source>
</evidence>
<feature type="transmembrane region" description="Helical" evidence="6">
    <location>
        <begin position="243"/>
        <end position="265"/>
    </location>
</feature>
<feature type="transmembrane region" description="Helical" evidence="6">
    <location>
        <begin position="95"/>
        <end position="114"/>
    </location>
</feature>
<evidence type="ECO:0000313" key="9">
    <source>
        <dbReference type="Proteomes" id="UP000034491"/>
    </source>
</evidence>
<comment type="subcellular location">
    <subcellularLocation>
        <location evidence="1">Cell membrane</location>
        <topology evidence="1">Multi-pass membrane protein</topology>
    </subcellularLocation>
</comment>
<feature type="transmembrane region" description="Helical" evidence="6">
    <location>
        <begin position="375"/>
        <end position="397"/>
    </location>
</feature>
<evidence type="ECO:0000256" key="3">
    <source>
        <dbReference type="ARBA" id="ARBA00022692"/>
    </source>
</evidence>
<dbReference type="InterPro" id="IPR050189">
    <property type="entry name" value="MFS_Efflux_Transporters"/>
</dbReference>
<dbReference type="SUPFAM" id="SSF103473">
    <property type="entry name" value="MFS general substrate transporter"/>
    <property type="match status" value="1"/>
</dbReference>
<reference evidence="8 9" key="1">
    <citation type="submission" date="2015-03" db="EMBL/GenBank/DDBJ databases">
        <title>Genome sequence of Kiloniella sp. P1-1, isolated from the gut microflora of Pacific white shrimp, Penaeus vannamei.</title>
        <authorList>
            <person name="Shao Z."/>
            <person name="Wang L."/>
            <person name="Li X."/>
        </authorList>
    </citation>
    <scope>NUCLEOTIDE SEQUENCE [LARGE SCALE GENOMIC DNA]</scope>
    <source>
        <strain evidence="8 9">P1-1</strain>
    </source>
</reference>
<feature type="transmembrane region" description="Helical" evidence="6">
    <location>
        <begin position="160"/>
        <end position="179"/>
    </location>
</feature>
<keyword evidence="3 6" id="KW-0812">Transmembrane</keyword>
<dbReference type="EMBL" id="LANI01000019">
    <property type="protein sequence ID" value="KKJ76415.1"/>
    <property type="molecule type" value="Genomic_DNA"/>
</dbReference>
<dbReference type="Gene3D" id="1.20.1250.20">
    <property type="entry name" value="MFS general substrate transporter like domains"/>
    <property type="match status" value="1"/>
</dbReference>
<accession>A0A0M2R8Y9</accession>
<keyword evidence="2" id="KW-1003">Cell membrane</keyword>
<feature type="transmembrane region" description="Helical" evidence="6">
    <location>
        <begin position="206"/>
        <end position="228"/>
    </location>
</feature>
<evidence type="ECO:0000256" key="1">
    <source>
        <dbReference type="ARBA" id="ARBA00004651"/>
    </source>
</evidence>
<dbReference type="InterPro" id="IPR020846">
    <property type="entry name" value="MFS_dom"/>
</dbReference>